<feature type="compositionally biased region" description="Low complexity" evidence="1">
    <location>
        <begin position="124"/>
        <end position="133"/>
    </location>
</feature>
<dbReference type="Proteomes" id="UP001205311">
    <property type="component" value="Unassembled WGS sequence"/>
</dbReference>
<protein>
    <submittedName>
        <fullName evidence="3">Uncharacterized protein</fullName>
    </submittedName>
</protein>
<evidence type="ECO:0000256" key="1">
    <source>
        <dbReference type="SAM" id="MobiDB-lite"/>
    </source>
</evidence>
<feature type="transmembrane region" description="Helical" evidence="2">
    <location>
        <begin position="65"/>
        <end position="85"/>
    </location>
</feature>
<feature type="transmembrane region" description="Helical" evidence="2">
    <location>
        <begin position="41"/>
        <end position="58"/>
    </location>
</feature>
<sequence>MIERWGRPEQTALLLLSLFVLVSWLPWWATANAWQDEVCSLGVVTGVVAMAMWLAHRAQPSQPDWLTWVAVALLATAFLLCAHRLSLGEPPRPSTGLVRTDDPGAGVGGGARTPILETPMLETRPGSPSASPSEAPPAGPRGALLLGLALLAAEGAIVMVTARKD</sequence>
<keyword evidence="2" id="KW-0812">Transmembrane</keyword>
<feature type="transmembrane region" description="Helical" evidence="2">
    <location>
        <begin position="142"/>
        <end position="162"/>
    </location>
</feature>
<gene>
    <name evidence="3" type="ORF">LX15_005546</name>
</gene>
<keyword evidence="2" id="KW-0472">Membrane</keyword>
<keyword evidence="4" id="KW-1185">Reference proteome</keyword>
<name>A0ABT1I235_STRSD</name>
<proteinExistence type="predicted"/>
<feature type="transmembrane region" description="Helical" evidence="2">
    <location>
        <begin position="12"/>
        <end position="29"/>
    </location>
</feature>
<evidence type="ECO:0000313" key="4">
    <source>
        <dbReference type="Proteomes" id="UP001205311"/>
    </source>
</evidence>
<evidence type="ECO:0000256" key="2">
    <source>
        <dbReference type="SAM" id="Phobius"/>
    </source>
</evidence>
<dbReference type="RefSeq" id="WP_253673075.1">
    <property type="nucleotide sequence ID" value="NZ_JAMTCP010000049.1"/>
</dbReference>
<accession>A0ABT1I235</accession>
<reference evidence="3 4" key="1">
    <citation type="submission" date="2022-06" db="EMBL/GenBank/DDBJ databases">
        <title>Genomic Encyclopedia of Archaeal and Bacterial Type Strains, Phase II (KMG-II): from individual species to whole genera.</title>
        <authorList>
            <person name="Goeker M."/>
        </authorList>
    </citation>
    <scope>NUCLEOTIDE SEQUENCE [LARGE SCALE GENOMIC DNA]</scope>
    <source>
        <strain evidence="3 4">DSM 40477</strain>
    </source>
</reference>
<organism evidence="3 4">
    <name type="scientific">Streptoalloteichus tenebrarius (strain ATCC 17920 / DSM 40477 / JCM 4838 / CBS 697.72 / NBRC 16177 / NCIMB 11028 / NRRL B-12390 / A12253. 1 / ISP 5477)</name>
    <name type="common">Streptomyces tenebrarius</name>
    <dbReference type="NCBI Taxonomy" id="1933"/>
    <lineage>
        <taxon>Bacteria</taxon>
        <taxon>Bacillati</taxon>
        <taxon>Actinomycetota</taxon>
        <taxon>Actinomycetes</taxon>
        <taxon>Pseudonocardiales</taxon>
        <taxon>Pseudonocardiaceae</taxon>
        <taxon>Streptoalloteichus</taxon>
    </lineage>
</organism>
<evidence type="ECO:0000313" key="3">
    <source>
        <dbReference type="EMBL" id="MCP2261819.1"/>
    </source>
</evidence>
<comment type="caution">
    <text evidence="3">The sequence shown here is derived from an EMBL/GenBank/DDBJ whole genome shotgun (WGS) entry which is preliminary data.</text>
</comment>
<feature type="region of interest" description="Disordered" evidence="1">
    <location>
        <begin position="92"/>
        <end position="138"/>
    </location>
</feature>
<dbReference type="EMBL" id="JAMTCP010000049">
    <property type="protein sequence ID" value="MCP2261819.1"/>
    <property type="molecule type" value="Genomic_DNA"/>
</dbReference>
<keyword evidence="2" id="KW-1133">Transmembrane helix</keyword>